<reference evidence="2" key="2">
    <citation type="submission" date="2023-06" db="EMBL/GenBank/DDBJ databases">
        <title>Long-read-based genome assembly of the green algal bacterivore Cymbomonas tetramitiformis.</title>
        <authorList>
            <person name="Gyaltshen Y."/>
            <person name="Rozenberg A."/>
            <person name="Paasch A."/>
            <person name="Burns J.A."/>
            <person name="Warring S."/>
            <person name="Larson R."/>
            <person name="Maurer-Alcala X."/>
            <person name="Dacks J."/>
            <person name="Kim E."/>
        </authorList>
    </citation>
    <scope>NUCLEOTIDE SEQUENCE</scope>
    <source>
        <strain evidence="2">PLY_AMNH</strain>
    </source>
</reference>
<sequence length="154" mass="17326">MRSTAEPSHLCLAVQTPYNIVFVMDLVDVVERNGMKDDLDQLVGFDTGRDGRRGPPIRGHFTLRLGVAVLDDCISRKQFRVHFLNDDKTLYLSNLSFSSPTHVNGNLVHVPHKLGAGDVITIGKPNMFRTPSTGIYFEHDRIQETFRETSNSNL</sequence>
<reference evidence="2 4" key="1">
    <citation type="journal article" date="2015" name="Genome Biol. Evol.">
        <title>Comparative Genomics of a Bacterivorous Green Alga Reveals Evolutionary Causalities and Consequences of Phago-Mixotrophic Mode of Nutrition.</title>
        <authorList>
            <person name="Burns J.A."/>
            <person name="Paasch A."/>
            <person name="Narechania A."/>
            <person name="Kim E."/>
        </authorList>
    </citation>
    <scope>NUCLEOTIDE SEQUENCE [LARGE SCALE GENOMIC DNA]</scope>
    <source>
        <strain evidence="2">PLY_AMNH</strain>
    </source>
</reference>
<dbReference type="Gene3D" id="2.60.200.20">
    <property type="match status" value="1"/>
</dbReference>
<dbReference type="EMBL" id="LGRX02015864">
    <property type="protein sequence ID" value="KAK3262928.1"/>
    <property type="molecule type" value="Genomic_DNA"/>
</dbReference>
<evidence type="ECO:0000313" key="3">
    <source>
        <dbReference type="EMBL" id="KAK3262928.1"/>
    </source>
</evidence>
<dbReference type="EMBL" id="LGRX02016940">
    <property type="protein sequence ID" value="KAK3261383.1"/>
    <property type="molecule type" value="Genomic_DNA"/>
</dbReference>
<keyword evidence="4" id="KW-1185">Reference proteome</keyword>
<comment type="caution">
    <text evidence="2">The sequence shown here is derived from an EMBL/GenBank/DDBJ whole genome shotgun (WGS) entry which is preliminary data.</text>
</comment>
<dbReference type="Pfam" id="PF00498">
    <property type="entry name" value="FHA"/>
    <property type="match status" value="1"/>
</dbReference>
<evidence type="ECO:0000313" key="2">
    <source>
        <dbReference type="EMBL" id="KAK3261383.1"/>
    </source>
</evidence>
<proteinExistence type="predicted"/>
<dbReference type="SUPFAM" id="SSF49879">
    <property type="entry name" value="SMAD/FHA domain"/>
    <property type="match status" value="1"/>
</dbReference>
<evidence type="ECO:0000259" key="1">
    <source>
        <dbReference type="Pfam" id="PF00498"/>
    </source>
</evidence>
<evidence type="ECO:0000313" key="4">
    <source>
        <dbReference type="Proteomes" id="UP001190700"/>
    </source>
</evidence>
<dbReference type="Proteomes" id="UP001190700">
    <property type="component" value="Unassembled WGS sequence"/>
</dbReference>
<dbReference type="InterPro" id="IPR008984">
    <property type="entry name" value="SMAD_FHA_dom_sf"/>
</dbReference>
<accession>A0AAE0FKF1</accession>
<dbReference type="InterPro" id="IPR000253">
    <property type="entry name" value="FHA_dom"/>
</dbReference>
<dbReference type="AlphaFoldDB" id="A0AAE0FKF1"/>
<name>A0AAE0FKF1_9CHLO</name>
<gene>
    <name evidence="3" type="ORF">CYMTET_28242</name>
    <name evidence="2" type="ORF">CYMTET_29707</name>
</gene>
<protein>
    <recommendedName>
        <fullName evidence="1">FHA domain-containing protein</fullName>
    </recommendedName>
</protein>
<organism evidence="2 4">
    <name type="scientific">Cymbomonas tetramitiformis</name>
    <dbReference type="NCBI Taxonomy" id="36881"/>
    <lineage>
        <taxon>Eukaryota</taxon>
        <taxon>Viridiplantae</taxon>
        <taxon>Chlorophyta</taxon>
        <taxon>Pyramimonadophyceae</taxon>
        <taxon>Pyramimonadales</taxon>
        <taxon>Pyramimonadaceae</taxon>
        <taxon>Cymbomonas</taxon>
    </lineage>
</organism>
<feature type="domain" description="FHA" evidence="1">
    <location>
        <begin position="69"/>
        <end position="123"/>
    </location>
</feature>